<evidence type="ECO:0000256" key="1">
    <source>
        <dbReference type="SAM" id="SignalP"/>
    </source>
</evidence>
<sequence length="232" mass="26021">MVAWTSLCVIFLAVGAVVGNPASLLKLVNDERNKVGVDPLVLDARLIKAAQAHSEYQASINAITHDDPIGNLGDRIKKLGYIYENVGENIAFGFTTEASVMEAWMNSPQHRANILNPNFRHFGSGFTKNYWTQNFGNFLYGGEVAIPPASNSLPPLAFTPHLRTDRTGYEENYDSNLGIGFWRLCGLRRRVTILAISGEFETNRCFVLRIYIADRAVIIPEFRQDRTIRLRS</sequence>
<name>A0A9N9FUI8_9GLOM</name>
<keyword evidence="4" id="KW-1185">Reference proteome</keyword>
<gene>
    <name evidence="3" type="ORF">POCULU_LOCUS5322</name>
</gene>
<dbReference type="PANTHER" id="PTHR31157:SF1">
    <property type="entry name" value="SCP DOMAIN-CONTAINING PROTEIN"/>
    <property type="match status" value="1"/>
</dbReference>
<reference evidence="3" key="1">
    <citation type="submission" date="2021-06" db="EMBL/GenBank/DDBJ databases">
        <authorList>
            <person name="Kallberg Y."/>
            <person name="Tangrot J."/>
            <person name="Rosling A."/>
        </authorList>
    </citation>
    <scope>NUCLEOTIDE SEQUENCE</scope>
    <source>
        <strain evidence="3">IA702</strain>
    </source>
</reference>
<dbReference type="Proteomes" id="UP000789572">
    <property type="component" value="Unassembled WGS sequence"/>
</dbReference>
<feature type="signal peptide" evidence="1">
    <location>
        <begin position="1"/>
        <end position="19"/>
    </location>
</feature>
<feature type="chain" id="PRO_5040282400" evidence="1">
    <location>
        <begin position="20"/>
        <end position="232"/>
    </location>
</feature>
<accession>A0A9N9FUI8</accession>
<dbReference type="InterPro" id="IPR014044">
    <property type="entry name" value="CAP_dom"/>
</dbReference>
<dbReference type="Pfam" id="PF00188">
    <property type="entry name" value="CAP"/>
    <property type="match status" value="1"/>
</dbReference>
<dbReference type="OrthoDB" id="568194at2759"/>
<organism evidence="3 4">
    <name type="scientific">Paraglomus occultum</name>
    <dbReference type="NCBI Taxonomy" id="144539"/>
    <lineage>
        <taxon>Eukaryota</taxon>
        <taxon>Fungi</taxon>
        <taxon>Fungi incertae sedis</taxon>
        <taxon>Mucoromycota</taxon>
        <taxon>Glomeromycotina</taxon>
        <taxon>Glomeromycetes</taxon>
        <taxon>Paraglomerales</taxon>
        <taxon>Paraglomeraceae</taxon>
        <taxon>Paraglomus</taxon>
    </lineage>
</organism>
<comment type="caution">
    <text evidence="3">The sequence shown here is derived from an EMBL/GenBank/DDBJ whole genome shotgun (WGS) entry which is preliminary data.</text>
</comment>
<dbReference type="Gene3D" id="3.40.33.10">
    <property type="entry name" value="CAP"/>
    <property type="match status" value="1"/>
</dbReference>
<dbReference type="EMBL" id="CAJVPJ010000798">
    <property type="protein sequence ID" value="CAG8557110.1"/>
    <property type="molecule type" value="Genomic_DNA"/>
</dbReference>
<feature type="domain" description="SCP" evidence="2">
    <location>
        <begin position="25"/>
        <end position="135"/>
    </location>
</feature>
<keyword evidence="1" id="KW-0732">Signal</keyword>
<evidence type="ECO:0000313" key="4">
    <source>
        <dbReference type="Proteomes" id="UP000789572"/>
    </source>
</evidence>
<protein>
    <submittedName>
        <fullName evidence="3">1414_t:CDS:1</fullName>
    </submittedName>
</protein>
<proteinExistence type="predicted"/>
<evidence type="ECO:0000259" key="2">
    <source>
        <dbReference type="Pfam" id="PF00188"/>
    </source>
</evidence>
<dbReference type="PANTHER" id="PTHR31157">
    <property type="entry name" value="SCP DOMAIN-CONTAINING PROTEIN"/>
    <property type="match status" value="1"/>
</dbReference>
<dbReference type="SUPFAM" id="SSF55797">
    <property type="entry name" value="PR-1-like"/>
    <property type="match status" value="1"/>
</dbReference>
<evidence type="ECO:0000313" key="3">
    <source>
        <dbReference type="EMBL" id="CAG8557110.1"/>
    </source>
</evidence>
<dbReference type="InterPro" id="IPR035940">
    <property type="entry name" value="CAP_sf"/>
</dbReference>
<dbReference type="CDD" id="cd05379">
    <property type="entry name" value="CAP_bacterial"/>
    <property type="match status" value="1"/>
</dbReference>
<dbReference type="AlphaFoldDB" id="A0A9N9FUI8"/>